<dbReference type="EMBL" id="CP042997">
    <property type="protein sequence ID" value="QEH35381.1"/>
    <property type="molecule type" value="Genomic_DNA"/>
</dbReference>
<reference evidence="1 2" key="1">
    <citation type="submission" date="2019-08" db="EMBL/GenBank/DDBJ databases">
        <title>Deep-cultivation of Planctomycetes and their phenomic and genomic characterization uncovers novel biology.</title>
        <authorList>
            <person name="Wiegand S."/>
            <person name="Jogler M."/>
            <person name="Boedeker C."/>
            <person name="Pinto D."/>
            <person name="Vollmers J."/>
            <person name="Rivas-Marin E."/>
            <person name="Kohn T."/>
            <person name="Peeters S.H."/>
            <person name="Heuer A."/>
            <person name="Rast P."/>
            <person name="Oberbeckmann S."/>
            <person name="Bunk B."/>
            <person name="Jeske O."/>
            <person name="Meyerdierks A."/>
            <person name="Storesund J.E."/>
            <person name="Kallscheuer N."/>
            <person name="Luecker S."/>
            <person name="Lage O.M."/>
            <person name="Pohl T."/>
            <person name="Merkel B.J."/>
            <person name="Hornburger P."/>
            <person name="Mueller R.-W."/>
            <person name="Bruemmer F."/>
            <person name="Labrenz M."/>
            <person name="Spormann A.M."/>
            <person name="Op den Camp H."/>
            <person name="Overmann J."/>
            <person name="Amann R."/>
            <person name="Jetten M.S.M."/>
            <person name="Mascher T."/>
            <person name="Medema M.H."/>
            <person name="Devos D.P."/>
            <person name="Kaster A.-K."/>
            <person name="Ovreas L."/>
            <person name="Rohde M."/>
            <person name="Galperin M.Y."/>
            <person name="Jogler C."/>
        </authorList>
    </citation>
    <scope>NUCLEOTIDE SEQUENCE [LARGE SCALE GENOMIC DNA]</scope>
    <source>
        <strain evidence="1 2">OJF2</strain>
    </source>
</reference>
<dbReference type="KEGG" id="agv:OJF2_39330"/>
<dbReference type="AlphaFoldDB" id="A0A5B9W5X9"/>
<dbReference type="RefSeq" id="WP_148595196.1">
    <property type="nucleotide sequence ID" value="NZ_CP042997.1"/>
</dbReference>
<organism evidence="1 2">
    <name type="scientific">Aquisphaera giovannonii</name>
    <dbReference type="NCBI Taxonomy" id="406548"/>
    <lineage>
        <taxon>Bacteria</taxon>
        <taxon>Pseudomonadati</taxon>
        <taxon>Planctomycetota</taxon>
        <taxon>Planctomycetia</taxon>
        <taxon>Isosphaerales</taxon>
        <taxon>Isosphaeraceae</taxon>
        <taxon>Aquisphaera</taxon>
    </lineage>
</organism>
<name>A0A5B9W5X9_9BACT</name>
<evidence type="ECO:0000313" key="2">
    <source>
        <dbReference type="Proteomes" id="UP000324233"/>
    </source>
</evidence>
<keyword evidence="2" id="KW-1185">Reference proteome</keyword>
<dbReference type="Proteomes" id="UP000324233">
    <property type="component" value="Chromosome"/>
</dbReference>
<gene>
    <name evidence="1" type="ORF">OJF2_39330</name>
</gene>
<protein>
    <submittedName>
        <fullName evidence="1">Uncharacterized protein</fullName>
    </submittedName>
</protein>
<sequence>MASQRHADIDSKSEAAILTRMIHPERADLPEAAAEAVLKLFGLDQGDADRFHDLLVRNQGDALTPPEKEELETYLRVSMMIDLMHAKARYSLKKHA</sequence>
<evidence type="ECO:0000313" key="1">
    <source>
        <dbReference type="EMBL" id="QEH35381.1"/>
    </source>
</evidence>
<proteinExistence type="predicted"/>
<accession>A0A5B9W5X9</accession>